<evidence type="ECO:0000256" key="8">
    <source>
        <dbReference type="ARBA" id="ARBA00022989"/>
    </source>
</evidence>
<comment type="catalytic activity">
    <reaction evidence="13">
        <text>a beta-D-galactosyl-(1-&gt;3)-N-acetyl-alpha-D-galactosaminyl derivative + CMP-N-acetyl-beta-neuraminate = a beta-D-galactosyl-(1-&gt;3)-[N-acetyl-alpha-neuraminyl-(2-&gt;6)]-N-acetyl-alpha-D-galactosaminyl derivative + CMP + H(+)</text>
        <dbReference type="Rhea" id="RHEA:11136"/>
        <dbReference type="ChEBI" id="CHEBI:15378"/>
        <dbReference type="ChEBI" id="CHEBI:57812"/>
        <dbReference type="ChEBI" id="CHEBI:60377"/>
        <dbReference type="ChEBI" id="CHEBI:133470"/>
        <dbReference type="ChEBI" id="CHEBI:140764"/>
        <dbReference type="EC" id="2.4.3.3"/>
    </reaction>
    <physiologicalReaction direction="left-to-right" evidence="13">
        <dbReference type="Rhea" id="RHEA:11137"/>
    </physiologicalReaction>
</comment>
<keyword evidence="9" id="KW-0333">Golgi apparatus</keyword>
<organism evidence="18 19">
    <name type="scientific">Anser cygnoides</name>
    <name type="common">Swan goose</name>
    <dbReference type="NCBI Taxonomy" id="8845"/>
    <lineage>
        <taxon>Eukaryota</taxon>
        <taxon>Metazoa</taxon>
        <taxon>Chordata</taxon>
        <taxon>Craniata</taxon>
        <taxon>Vertebrata</taxon>
        <taxon>Euteleostomi</taxon>
        <taxon>Archelosauria</taxon>
        <taxon>Archosauria</taxon>
        <taxon>Dinosauria</taxon>
        <taxon>Saurischia</taxon>
        <taxon>Theropoda</taxon>
        <taxon>Coelurosauria</taxon>
        <taxon>Aves</taxon>
        <taxon>Neognathae</taxon>
        <taxon>Galloanserae</taxon>
        <taxon>Anseriformes</taxon>
        <taxon>Anatidae</taxon>
        <taxon>Anserinae</taxon>
        <taxon>Anser</taxon>
    </lineage>
</organism>
<evidence type="ECO:0000256" key="7">
    <source>
        <dbReference type="ARBA" id="ARBA00022968"/>
    </source>
</evidence>
<keyword evidence="7" id="KW-0735">Signal-anchor</keyword>
<evidence type="ECO:0000313" key="19">
    <source>
        <dbReference type="Proteomes" id="UP000694521"/>
    </source>
</evidence>
<evidence type="ECO:0000256" key="6">
    <source>
        <dbReference type="ARBA" id="ARBA00022692"/>
    </source>
</evidence>
<comment type="catalytic activity">
    <reaction evidence="16">
        <text>a 3-O-[N-acetyl-alpha-D-galactosaminyl]-L-threonyl-[protein] + CMP-N-acetyl-beta-neuraminate = a 3-O-[N-acetyl-alpha-neuraminosyl-(2-&gt;6)-N-acetyl-alpha-D-galactosaminyl]-L-threonyl-[protein] + CMP + H(+)</text>
        <dbReference type="Rhea" id="RHEA:81643"/>
        <dbReference type="Rhea" id="RHEA-COMP:11689"/>
        <dbReference type="Rhea" id="RHEA-COMP:19720"/>
        <dbReference type="ChEBI" id="CHEBI:15378"/>
        <dbReference type="ChEBI" id="CHEBI:57812"/>
        <dbReference type="ChEBI" id="CHEBI:60377"/>
        <dbReference type="ChEBI" id="CHEBI:87075"/>
        <dbReference type="ChEBI" id="CHEBI:231970"/>
    </reaction>
    <physiologicalReaction direction="left-to-right" evidence="16">
        <dbReference type="Rhea" id="RHEA:81644"/>
    </physiologicalReaction>
</comment>
<accession>A0A8B9EHZ6</accession>
<dbReference type="PANTHER" id="PTHR45941:SF4">
    <property type="entry name" value="ST6 N-ACETYLGALACTOSAMINIDE ALPHA-2,6-SIALYLTRANSFERASE 2"/>
    <property type="match status" value="1"/>
</dbReference>
<sequence>RPLPDPAPFFTSLSHASAPGRLRPCPVPPLPPLARLRPGPQSTGWGEAVPAGGNEAERRGREPGAGLGAGEKQRGRGRPRQLGPAVPLLGGAWERSRWRGCPLVSCPASRAAAALRPSTCERRSCGHLEEATGEELPGAPRAVAGFSSPLSASSHHEETPGTRLLPRRPRAVPGALCPRCRAGPRPPRPPHPAAAAPGRAAQAGARALQECPSSIRKRIAATEFGAAFLATVPVLQWAQHAREEEYRRLRRYAGAHGWKNVSWDVLKASLSLLNTSASGLLSDSRQASAPCVRCAVVGNGGILNGSRMGPAIDAHHHVFRVNGAITAGFERDVGNRTSFYVFSTNTMMNSLSSYAADGFKHPPQTPETCYVFLPDHDRDYLLLRAALTRQRVDRGRDKGAWPQDYFGQDLRAEKFRMLHPDFIRYLRNR</sequence>
<evidence type="ECO:0000256" key="10">
    <source>
        <dbReference type="ARBA" id="ARBA00023136"/>
    </source>
</evidence>
<dbReference type="Ensembl" id="ENSACDT00005025014.1">
    <property type="protein sequence ID" value="ENSACDP00005020913.1"/>
    <property type="gene ID" value="ENSACDG00005015148.1"/>
</dbReference>
<evidence type="ECO:0000256" key="16">
    <source>
        <dbReference type="ARBA" id="ARBA00052285"/>
    </source>
</evidence>
<keyword evidence="5" id="KW-0808">Transferase</keyword>
<feature type="region of interest" description="Disordered" evidence="17">
    <location>
        <begin position="131"/>
        <end position="205"/>
    </location>
</feature>
<dbReference type="Gene3D" id="3.90.1480.20">
    <property type="entry name" value="Glycosyl transferase family 29"/>
    <property type="match status" value="1"/>
</dbReference>
<keyword evidence="8" id="KW-1133">Transmembrane helix</keyword>
<comment type="pathway">
    <text evidence="2">Protein modification; protein glycosylation.</text>
</comment>
<name>A0A8B9EHZ6_ANSCY</name>
<dbReference type="Proteomes" id="UP000694521">
    <property type="component" value="Unplaced"/>
</dbReference>
<evidence type="ECO:0000256" key="14">
    <source>
        <dbReference type="ARBA" id="ARBA00039109"/>
    </source>
</evidence>
<reference evidence="18" key="1">
    <citation type="submission" date="2025-08" db="UniProtKB">
        <authorList>
            <consortium name="Ensembl"/>
        </authorList>
    </citation>
    <scope>IDENTIFICATION</scope>
</reference>
<protein>
    <recommendedName>
        <fullName evidence="14">alpha-N-acetylgalactosaminide alpha-2,6-sialyltransferase</fullName>
        <ecNumber evidence="14">2.4.3.3</ecNumber>
    </recommendedName>
</protein>
<keyword evidence="10" id="KW-0472">Membrane</keyword>
<keyword evidence="12" id="KW-0325">Glycoprotein</keyword>
<keyword evidence="11" id="KW-1015">Disulfide bond</keyword>
<dbReference type="Pfam" id="PF00777">
    <property type="entry name" value="Glyco_transf_29"/>
    <property type="match status" value="1"/>
</dbReference>
<dbReference type="EC" id="2.4.3.3" evidence="14"/>
<comment type="catalytic activity">
    <reaction evidence="15">
        <text>a 3-O-[N-acetyl-alpha-neuraminyl-(2-&gt;3)-beta-D-galactosyl-(1-&gt;3)-N-acetyl-alpha-D-galactosaminyl]-L-threonyl-[protein] + CMP-N-acetyl-beta-neuraminate = a 3-O-{alpha-Neu5Ac-(2-&gt;3)-beta-D-Gal-(1-&gt;3)-[alpha-Neu5Ac-(2-&gt;6)]-alpha-D-GalNAc}-L-threonyl-[protein] + CMP + H(+)</text>
        <dbReference type="Rhea" id="RHEA:81659"/>
        <dbReference type="Rhea" id="RHEA-COMP:14417"/>
        <dbReference type="Rhea" id="RHEA-COMP:16763"/>
        <dbReference type="ChEBI" id="CHEBI:15378"/>
        <dbReference type="ChEBI" id="CHEBI:57812"/>
        <dbReference type="ChEBI" id="CHEBI:60377"/>
        <dbReference type="ChEBI" id="CHEBI:139598"/>
        <dbReference type="ChEBI" id="CHEBI:156398"/>
    </reaction>
    <physiologicalReaction direction="left-to-right" evidence="15">
        <dbReference type="Rhea" id="RHEA:81660"/>
    </physiologicalReaction>
</comment>
<dbReference type="InterPro" id="IPR038578">
    <property type="entry name" value="GT29-like_sf"/>
</dbReference>
<keyword evidence="19" id="KW-1185">Reference proteome</keyword>
<evidence type="ECO:0000256" key="15">
    <source>
        <dbReference type="ARBA" id="ARBA00050664"/>
    </source>
</evidence>
<evidence type="ECO:0000256" key="5">
    <source>
        <dbReference type="ARBA" id="ARBA00022679"/>
    </source>
</evidence>
<evidence type="ECO:0000256" key="2">
    <source>
        <dbReference type="ARBA" id="ARBA00004922"/>
    </source>
</evidence>
<evidence type="ECO:0000256" key="11">
    <source>
        <dbReference type="ARBA" id="ARBA00023157"/>
    </source>
</evidence>
<proteinExistence type="inferred from homology"/>
<dbReference type="AlphaFoldDB" id="A0A8B9EHZ6"/>
<evidence type="ECO:0000256" key="1">
    <source>
        <dbReference type="ARBA" id="ARBA00004323"/>
    </source>
</evidence>
<reference evidence="18" key="2">
    <citation type="submission" date="2025-09" db="UniProtKB">
        <authorList>
            <consortium name="Ensembl"/>
        </authorList>
    </citation>
    <scope>IDENTIFICATION</scope>
</reference>
<dbReference type="PANTHER" id="PTHR45941">
    <property type="entry name" value="ALPHA-N-ACETYLGALACTOSAMINIDE ALPHA-2,6-SIALYLTRANSFERASE 2-LIKE-RELATED"/>
    <property type="match status" value="1"/>
</dbReference>
<dbReference type="GO" id="GO:0000139">
    <property type="term" value="C:Golgi membrane"/>
    <property type="evidence" value="ECO:0007669"/>
    <property type="project" value="UniProtKB-SubCell"/>
</dbReference>
<evidence type="ECO:0000256" key="4">
    <source>
        <dbReference type="ARBA" id="ARBA00022676"/>
    </source>
</evidence>
<keyword evidence="6" id="KW-0812">Transmembrane</keyword>
<comment type="subcellular location">
    <subcellularLocation>
        <location evidence="1">Golgi apparatus membrane</location>
        <topology evidence="1">Single-pass type II membrane protein</topology>
    </subcellularLocation>
</comment>
<dbReference type="GO" id="GO:0001665">
    <property type="term" value="F:alpha-N-acetylgalactosaminide alpha-2,6-sialyltransferase activity"/>
    <property type="evidence" value="ECO:0007669"/>
    <property type="project" value="UniProtKB-EC"/>
</dbReference>
<evidence type="ECO:0000256" key="12">
    <source>
        <dbReference type="ARBA" id="ARBA00023180"/>
    </source>
</evidence>
<evidence type="ECO:0000256" key="3">
    <source>
        <dbReference type="ARBA" id="ARBA00006003"/>
    </source>
</evidence>
<keyword evidence="4" id="KW-0328">Glycosyltransferase</keyword>
<feature type="compositionally biased region" description="Low complexity" evidence="17">
    <location>
        <begin position="193"/>
        <end position="205"/>
    </location>
</feature>
<dbReference type="InterPro" id="IPR001675">
    <property type="entry name" value="Glyco_trans_29"/>
</dbReference>
<comment type="similarity">
    <text evidence="3">Belongs to the glycosyltransferase 29 family.</text>
</comment>
<evidence type="ECO:0000256" key="13">
    <source>
        <dbReference type="ARBA" id="ARBA00036348"/>
    </source>
</evidence>
<evidence type="ECO:0000256" key="9">
    <source>
        <dbReference type="ARBA" id="ARBA00023034"/>
    </source>
</evidence>
<evidence type="ECO:0000313" key="18">
    <source>
        <dbReference type="Ensembl" id="ENSACDP00005020913.1"/>
    </source>
</evidence>
<evidence type="ECO:0000256" key="17">
    <source>
        <dbReference type="SAM" id="MobiDB-lite"/>
    </source>
</evidence>
<feature type="region of interest" description="Disordered" evidence="17">
    <location>
        <begin position="1"/>
        <end position="89"/>
    </location>
</feature>